<dbReference type="PROSITE" id="PS51063">
    <property type="entry name" value="HTH_CRP_2"/>
    <property type="match status" value="1"/>
</dbReference>
<keyword evidence="7" id="KW-1185">Reference proteome</keyword>
<evidence type="ECO:0000256" key="2">
    <source>
        <dbReference type="ARBA" id="ARBA00023125"/>
    </source>
</evidence>
<evidence type="ECO:0000256" key="3">
    <source>
        <dbReference type="ARBA" id="ARBA00023163"/>
    </source>
</evidence>
<dbReference type="InterPro" id="IPR000595">
    <property type="entry name" value="cNMP-bd_dom"/>
</dbReference>
<dbReference type="EMBL" id="QFXC01000013">
    <property type="protein sequence ID" value="RDH81284.1"/>
    <property type="molecule type" value="Genomic_DNA"/>
</dbReference>
<dbReference type="SUPFAM" id="SSF46785">
    <property type="entry name" value="Winged helix' DNA-binding domain"/>
    <property type="match status" value="1"/>
</dbReference>
<gene>
    <name evidence="6" type="ORF">DIZ80_14365</name>
</gene>
<dbReference type="SMART" id="SM00100">
    <property type="entry name" value="cNMP"/>
    <property type="match status" value="1"/>
</dbReference>
<feature type="domain" description="Cyclic nucleotide-binding" evidence="4">
    <location>
        <begin position="7"/>
        <end position="130"/>
    </location>
</feature>
<keyword evidence="3" id="KW-0804">Transcription</keyword>
<dbReference type="GO" id="GO:0005829">
    <property type="term" value="C:cytosol"/>
    <property type="evidence" value="ECO:0007669"/>
    <property type="project" value="TreeGrafter"/>
</dbReference>
<name>A0A370DA90_9GAMM</name>
<reference evidence="6 7" key="1">
    <citation type="journal article" date="2018" name="ISME J.">
        <title>Endosymbiont genomes yield clues of tubeworm success.</title>
        <authorList>
            <person name="Li Y."/>
            <person name="Liles M.R."/>
            <person name="Halanych K.M."/>
        </authorList>
    </citation>
    <scope>NUCLEOTIDE SEQUENCE [LARGE SCALE GENOMIC DNA]</scope>
    <source>
        <strain evidence="6">A1464</strain>
    </source>
</reference>
<proteinExistence type="predicted"/>
<protein>
    <submittedName>
        <fullName evidence="6">Crp/Fnr family transcriptional regulator</fullName>
    </submittedName>
</protein>
<dbReference type="InterPro" id="IPR014710">
    <property type="entry name" value="RmlC-like_jellyroll"/>
</dbReference>
<dbReference type="Proteomes" id="UP000254266">
    <property type="component" value="Unassembled WGS sequence"/>
</dbReference>
<dbReference type="Pfam" id="PF00027">
    <property type="entry name" value="cNMP_binding"/>
    <property type="match status" value="1"/>
</dbReference>
<accession>A0A370DA90</accession>
<evidence type="ECO:0000313" key="7">
    <source>
        <dbReference type="Proteomes" id="UP000254266"/>
    </source>
</evidence>
<dbReference type="GO" id="GO:0003677">
    <property type="term" value="F:DNA binding"/>
    <property type="evidence" value="ECO:0007669"/>
    <property type="project" value="UniProtKB-KW"/>
</dbReference>
<dbReference type="PANTHER" id="PTHR24567">
    <property type="entry name" value="CRP FAMILY TRANSCRIPTIONAL REGULATORY PROTEIN"/>
    <property type="match status" value="1"/>
</dbReference>
<dbReference type="CDD" id="cd00038">
    <property type="entry name" value="CAP_ED"/>
    <property type="match status" value="1"/>
</dbReference>
<dbReference type="InterPro" id="IPR050397">
    <property type="entry name" value="Env_Response_Regulators"/>
</dbReference>
<dbReference type="PANTHER" id="PTHR24567:SF74">
    <property type="entry name" value="HTH-TYPE TRANSCRIPTIONAL REGULATOR ARCR"/>
    <property type="match status" value="1"/>
</dbReference>
<dbReference type="InterPro" id="IPR036388">
    <property type="entry name" value="WH-like_DNA-bd_sf"/>
</dbReference>
<dbReference type="SUPFAM" id="SSF51206">
    <property type="entry name" value="cAMP-binding domain-like"/>
    <property type="match status" value="1"/>
</dbReference>
<comment type="caution">
    <text evidence="6">The sequence shown here is derived from an EMBL/GenBank/DDBJ whole genome shotgun (WGS) entry which is preliminary data.</text>
</comment>
<keyword evidence="1" id="KW-0805">Transcription regulation</keyword>
<dbReference type="InterPro" id="IPR018490">
    <property type="entry name" value="cNMP-bd_dom_sf"/>
</dbReference>
<dbReference type="Pfam" id="PF13545">
    <property type="entry name" value="HTH_Crp_2"/>
    <property type="match status" value="1"/>
</dbReference>
<dbReference type="SMART" id="SM00419">
    <property type="entry name" value="HTH_CRP"/>
    <property type="match status" value="1"/>
</dbReference>
<evidence type="ECO:0000256" key="1">
    <source>
        <dbReference type="ARBA" id="ARBA00023015"/>
    </source>
</evidence>
<dbReference type="PROSITE" id="PS50042">
    <property type="entry name" value="CNMP_BINDING_3"/>
    <property type="match status" value="1"/>
</dbReference>
<dbReference type="Gene3D" id="1.10.10.10">
    <property type="entry name" value="Winged helix-like DNA-binding domain superfamily/Winged helix DNA-binding domain"/>
    <property type="match status" value="1"/>
</dbReference>
<dbReference type="AlphaFoldDB" id="A0A370DA90"/>
<organism evidence="6 7">
    <name type="scientific">endosymbiont of Galathealinum brachiosum</name>
    <dbReference type="NCBI Taxonomy" id="2200906"/>
    <lineage>
        <taxon>Bacteria</taxon>
        <taxon>Pseudomonadati</taxon>
        <taxon>Pseudomonadota</taxon>
        <taxon>Gammaproteobacteria</taxon>
        <taxon>sulfur-oxidizing symbionts</taxon>
    </lineage>
</organism>
<evidence type="ECO:0000313" key="6">
    <source>
        <dbReference type="EMBL" id="RDH81284.1"/>
    </source>
</evidence>
<dbReference type="Gene3D" id="2.60.120.10">
    <property type="entry name" value="Jelly Rolls"/>
    <property type="match status" value="1"/>
</dbReference>
<dbReference type="GO" id="GO:0003700">
    <property type="term" value="F:DNA-binding transcription factor activity"/>
    <property type="evidence" value="ECO:0007669"/>
    <property type="project" value="TreeGrafter"/>
</dbReference>
<evidence type="ECO:0000259" key="4">
    <source>
        <dbReference type="PROSITE" id="PS50042"/>
    </source>
</evidence>
<sequence length="215" mass="24237">MTDIDISLEELLQQKEFEYINSQSQKVTVPANSTVFRQGDSCKNYLLVLDGSVKVFSRAENGREIILYRVKKGESCTLTTACLFASNPYPAEGVTETDSTALMIPLPVFNKALAESDKFRKIIFDQYAQRLSDVINLVENLSFGHIDIRLARLLLNLSTNSETIETTHQTLATELGSAREVISRQLKEFERKDIISLQRGSIRITNKSDLQKIAE</sequence>
<dbReference type="InterPro" id="IPR036390">
    <property type="entry name" value="WH_DNA-bd_sf"/>
</dbReference>
<evidence type="ECO:0000259" key="5">
    <source>
        <dbReference type="PROSITE" id="PS51063"/>
    </source>
</evidence>
<dbReference type="InterPro" id="IPR012318">
    <property type="entry name" value="HTH_CRP"/>
</dbReference>
<keyword evidence="2" id="KW-0238">DNA-binding</keyword>
<feature type="domain" description="HTH crp-type" evidence="5">
    <location>
        <begin position="144"/>
        <end position="208"/>
    </location>
</feature>